<evidence type="ECO:0000256" key="3">
    <source>
        <dbReference type="ARBA" id="ARBA00022842"/>
    </source>
</evidence>
<dbReference type="NCBIfam" id="TIGR01549">
    <property type="entry name" value="HAD-SF-IA-v1"/>
    <property type="match status" value="1"/>
</dbReference>
<sequence length="266" mass="30818">DIIEVLKSFNLLKLLFTEVYKKIKCRMNCFTNRNRGIILDFDGTLVQTNAASKFSLNSAKDYLVEKYNILPATANLIVNEFVTLVNKSEKAIVYESDEDLWRKQIWQKVLIDNKAANVEIDTFYSYYKESFLELIEIKKEVKKMLKNLQNSFKIIILTNGNSQWQRKKLEKSEANKYVDDIIISGEHKISKPDPRLFQLACLKLGLESKQCIMVGNNKKADIFGGFNAGLKATIWIRDKEYDNDSIQPDYIIDDICELESVLVKIF</sequence>
<dbReference type="OrthoDB" id="1694274at2759"/>
<comment type="cofactor">
    <cofactor evidence="1">
        <name>Mg(2+)</name>
        <dbReference type="ChEBI" id="CHEBI:18420"/>
    </cofactor>
</comment>
<dbReference type="Gene3D" id="1.20.120.710">
    <property type="entry name" value="Haloacid dehalogenase hydrolase-like domain"/>
    <property type="match status" value="1"/>
</dbReference>
<name>T2M9E6_HYDVU</name>
<dbReference type="SFLD" id="SFLDG01129">
    <property type="entry name" value="C1.5:_HAD__Beta-PGM__Phosphata"/>
    <property type="match status" value="1"/>
</dbReference>
<dbReference type="AlphaFoldDB" id="T2M9E6"/>
<dbReference type="PRINTS" id="PR00413">
    <property type="entry name" value="HADHALOGNASE"/>
</dbReference>
<keyword evidence="2" id="KW-0378">Hydrolase</keyword>
<dbReference type="SUPFAM" id="SSF56784">
    <property type="entry name" value="HAD-like"/>
    <property type="match status" value="1"/>
</dbReference>
<dbReference type="Gene3D" id="3.40.50.1000">
    <property type="entry name" value="HAD superfamily/HAD-like"/>
    <property type="match status" value="1"/>
</dbReference>
<gene>
    <name evidence="4" type="primary">NANP</name>
</gene>
<protein>
    <submittedName>
        <fullName evidence="4">N-acylneuraminate-9-phosphatase</fullName>
    </submittedName>
</protein>
<dbReference type="InterPro" id="IPR006439">
    <property type="entry name" value="HAD-SF_hydro_IA"/>
</dbReference>
<evidence type="ECO:0000256" key="1">
    <source>
        <dbReference type="ARBA" id="ARBA00001946"/>
    </source>
</evidence>
<organism evidence="4">
    <name type="scientific">Hydra vulgaris</name>
    <name type="common">Hydra</name>
    <name type="synonym">Hydra attenuata</name>
    <dbReference type="NCBI Taxonomy" id="6087"/>
    <lineage>
        <taxon>Eukaryota</taxon>
        <taxon>Metazoa</taxon>
        <taxon>Cnidaria</taxon>
        <taxon>Hydrozoa</taxon>
        <taxon>Hydroidolina</taxon>
        <taxon>Anthoathecata</taxon>
        <taxon>Aplanulata</taxon>
        <taxon>Hydridae</taxon>
        <taxon>Hydra</taxon>
    </lineage>
</organism>
<dbReference type="Pfam" id="PF13419">
    <property type="entry name" value="HAD_2"/>
    <property type="match status" value="1"/>
</dbReference>
<dbReference type="GO" id="GO:0050124">
    <property type="term" value="F:N-acylneuraminate-9-phosphatase activity"/>
    <property type="evidence" value="ECO:0007669"/>
    <property type="project" value="TreeGrafter"/>
</dbReference>
<reference evidence="4" key="1">
    <citation type="journal article" date="2013" name="Genome Biol. Evol.">
        <title>Punctuated emergences of genetic and phenotypic innovations in eumetazoan, bilaterian, euteleostome, and hominidae ancestors.</title>
        <authorList>
            <person name="Wenger Y."/>
            <person name="Galliot B."/>
        </authorList>
    </citation>
    <scope>NUCLEOTIDE SEQUENCE</scope>
    <source>
        <tissue evidence="4">Whole animals</tissue>
    </source>
</reference>
<dbReference type="PANTHER" id="PTHR46470">
    <property type="entry name" value="N-ACYLNEURAMINATE-9-PHOSPHATASE"/>
    <property type="match status" value="1"/>
</dbReference>
<feature type="non-terminal residue" evidence="4">
    <location>
        <position position="1"/>
    </location>
</feature>
<dbReference type="SFLD" id="SFLDS00003">
    <property type="entry name" value="Haloacid_Dehalogenase"/>
    <property type="match status" value="1"/>
</dbReference>
<accession>T2M9E6</accession>
<dbReference type="EMBL" id="HAAD01002325">
    <property type="protein sequence ID" value="CDG68557.1"/>
    <property type="molecule type" value="mRNA"/>
</dbReference>
<keyword evidence="3" id="KW-0460">Magnesium</keyword>
<dbReference type="InterPro" id="IPR051400">
    <property type="entry name" value="HAD-like_hydrolase"/>
</dbReference>
<dbReference type="GO" id="GO:0046380">
    <property type="term" value="P:N-acetylneuraminate biosynthetic process"/>
    <property type="evidence" value="ECO:0007669"/>
    <property type="project" value="TreeGrafter"/>
</dbReference>
<evidence type="ECO:0000313" key="4">
    <source>
        <dbReference type="EMBL" id="CDG68557.1"/>
    </source>
</evidence>
<dbReference type="InterPro" id="IPR041492">
    <property type="entry name" value="HAD_2"/>
</dbReference>
<dbReference type="PANTHER" id="PTHR46470:SF3">
    <property type="entry name" value="N-ACYLNEURAMINATE-9-PHOSPHATASE"/>
    <property type="match status" value="1"/>
</dbReference>
<dbReference type="InterPro" id="IPR036412">
    <property type="entry name" value="HAD-like_sf"/>
</dbReference>
<dbReference type="InterPro" id="IPR023214">
    <property type="entry name" value="HAD_sf"/>
</dbReference>
<proteinExistence type="evidence at transcript level"/>
<evidence type="ECO:0000256" key="2">
    <source>
        <dbReference type="ARBA" id="ARBA00022801"/>
    </source>
</evidence>